<dbReference type="GO" id="GO:0005634">
    <property type="term" value="C:nucleus"/>
    <property type="evidence" value="ECO:0007669"/>
    <property type="project" value="UniProtKB-SubCell"/>
</dbReference>
<dbReference type="GO" id="GO:0005047">
    <property type="term" value="F:signal recognition particle binding"/>
    <property type="evidence" value="ECO:0007669"/>
    <property type="project" value="InterPro"/>
</dbReference>
<dbReference type="PANTHER" id="PTHR43134">
    <property type="entry name" value="SIGNAL RECOGNITION PARTICLE RECEPTOR SUBUNIT ALPHA"/>
    <property type="match status" value="1"/>
</dbReference>
<dbReference type="PROSITE" id="PS50102">
    <property type="entry name" value="RRM"/>
    <property type="match status" value="1"/>
</dbReference>
<keyword evidence="7" id="KW-0539">Nucleus</keyword>
<name>A0A7R8WMF1_9CRUS</name>
<keyword evidence="3" id="KW-0507">mRNA processing</keyword>
<evidence type="ECO:0000256" key="4">
    <source>
        <dbReference type="ARBA" id="ARBA00022824"/>
    </source>
</evidence>
<dbReference type="SUPFAM" id="SSF54928">
    <property type="entry name" value="RNA-binding domain, RBD"/>
    <property type="match status" value="1"/>
</dbReference>
<evidence type="ECO:0000256" key="2">
    <source>
        <dbReference type="ARBA" id="ARBA00004240"/>
    </source>
</evidence>
<evidence type="ECO:0000256" key="5">
    <source>
        <dbReference type="ARBA" id="ARBA00022884"/>
    </source>
</evidence>
<dbReference type="AlphaFoldDB" id="A0A7R8WMF1"/>
<accession>A0A7R8WMF1</accession>
<gene>
    <name evidence="8" type="ORF">CTOB1V02_LOCUS11448</name>
</gene>
<evidence type="ECO:0000256" key="3">
    <source>
        <dbReference type="ARBA" id="ARBA00022664"/>
    </source>
</evidence>
<dbReference type="Gene3D" id="3.40.50.300">
    <property type="entry name" value="P-loop containing nucleotide triphosphate hydrolases"/>
    <property type="match status" value="1"/>
</dbReference>
<dbReference type="GO" id="GO:0006886">
    <property type="term" value="P:intracellular protein transport"/>
    <property type="evidence" value="ECO:0007669"/>
    <property type="project" value="InterPro"/>
</dbReference>
<dbReference type="InterPro" id="IPR012677">
    <property type="entry name" value="Nucleotide-bd_a/b_plait_sf"/>
</dbReference>
<dbReference type="Pfam" id="PF02881">
    <property type="entry name" value="SRP54_N"/>
    <property type="match status" value="1"/>
</dbReference>
<sequence>MSCIQHKQVGAIRQIRVGNTPDTKGTAFVVYEDIFDAKTACDHLSGFNVCGRYLVVLYYRANKIFKKMDADKKKEELANMLDLFVIFTRGGIVLWSLVDPAGHSTAGGDVRPPANEFISQTLLEGKDSALRGKEFVFTRDYTAVLKRVEFQAENEKRVGKPMRSYHESSKKAAKESLVIDTSAVKKAQADGATSNKKKKTGDPGKKAPAPVNQVITPVHSDEEKGGLVSGGGVAVSSGDEEAMDVIALKREALRKKAGGAGKSVVKGATTNKAPPLPQKKGKQQRTWDASFGGGTKKDAAQLDYSAPAGNGSAGGGEEEQYAHAGAVGSMVGSLKPLEAGEEVEEEVDVAVNTTTKKSGGGMFSLFKGLVGNKTVNREMAAPVLEKLKEHMIAKNVAADIAEKLCESVAAQIDGKVLGTFESVTSAVRGSLQEALVQMLSPKRRVDILRDVIEAKRQGRPYVFTFCGVNALVGNEAVDQLSKFNQALADYSDSTDPHVIDGIVLTKFDAIDDK</sequence>
<organism evidence="8">
    <name type="scientific">Cyprideis torosa</name>
    <dbReference type="NCBI Taxonomy" id="163714"/>
    <lineage>
        <taxon>Eukaryota</taxon>
        <taxon>Metazoa</taxon>
        <taxon>Ecdysozoa</taxon>
        <taxon>Arthropoda</taxon>
        <taxon>Crustacea</taxon>
        <taxon>Oligostraca</taxon>
        <taxon>Ostracoda</taxon>
        <taxon>Podocopa</taxon>
        <taxon>Podocopida</taxon>
        <taxon>Cytherocopina</taxon>
        <taxon>Cytheroidea</taxon>
        <taxon>Cytherideidae</taxon>
        <taxon>Cyprideis</taxon>
    </lineage>
</organism>
<dbReference type="Gene3D" id="3.30.450.60">
    <property type="match status" value="1"/>
</dbReference>
<proteinExistence type="predicted"/>
<dbReference type="InterPro" id="IPR036225">
    <property type="entry name" value="SRP/SRP_N"/>
</dbReference>
<dbReference type="InterPro" id="IPR011012">
    <property type="entry name" value="Longin-like_dom_sf"/>
</dbReference>
<dbReference type="InterPro" id="IPR007222">
    <property type="entry name" value="Sig_recog_particle_rcpt_asu_N"/>
</dbReference>
<dbReference type="GO" id="GO:0005525">
    <property type="term" value="F:GTP binding"/>
    <property type="evidence" value="ECO:0007669"/>
    <property type="project" value="InterPro"/>
</dbReference>
<dbReference type="SUPFAM" id="SSF64356">
    <property type="entry name" value="SNARE-like"/>
    <property type="match status" value="1"/>
</dbReference>
<keyword evidence="5" id="KW-0694">RNA-binding</keyword>
<dbReference type="Gene3D" id="3.30.70.330">
    <property type="match status" value="1"/>
</dbReference>
<dbReference type="GO" id="GO:0005785">
    <property type="term" value="C:signal recognition particle receptor complex"/>
    <property type="evidence" value="ECO:0007669"/>
    <property type="project" value="InterPro"/>
</dbReference>
<evidence type="ECO:0000256" key="7">
    <source>
        <dbReference type="ARBA" id="ARBA00023242"/>
    </source>
</evidence>
<dbReference type="Pfam" id="PF04086">
    <property type="entry name" value="SRP-alpha_N"/>
    <property type="match status" value="1"/>
</dbReference>
<dbReference type="Pfam" id="PF00076">
    <property type="entry name" value="RRM_1"/>
    <property type="match status" value="1"/>
</dbReference>
<dbReference type="GO" id="GO:0006614">
    <property type="term" value="P:SRP-dependent cotranslational protein targeting to membrane"/>
    <property type="evidence" value="ECO:0007669"/>
    <property type="project" value="InterPro"/>
</dbReference>
<keyword evidence="4" id="KW-0256">Endoplasmic reticulum</keyword>
<dbReference type="InterPro" id="IPR034150">
    <property type="entry name" value="SF3B6_RRM"/>
</dbReference>
<dbReference type="InterPro" id="IPR035979">
    <property type="entry name" value="RBD_domain_sf"/>
</dbReference>
<evidence type="ECO:0000256" key="6">
    <source>
        <dbReference type="ARBA" id="ARBA00023187"/>
    </source>
</evidence>
<dbReference type="Gene3D" id="1.20.120.140">
    <property type="entry name" value="Signal recognition particle SRP54, nucleotide-binding domain"/>
    <property type="match status" value="1"/>
</dbReference>
<dbReference type="InterPro" id="IPR042101">
    <property type="entry name" value="SRP54_N_sf"/>
</dbReference>
<dbReference type="InterPro" id="IPR027417">
    <property type="entry name" value="P-loop_NTPase"/>
</dbReference>
<evidence type="ECO:0000256" key="1">
    <source>
        <dbReference type="ARBA" id="ARBA00004123"/>
    </source>
</evidence>
<dbReference type="GO" id="GO:0006397">
    <property type="term" value="P:mRNA processing"/>
    <property type="evidence" value="ECO:0007669"/>
    <property type="project" value="UniProtKB-KW"/>
</dbReference>
<dbReference type="GO" id="GO:0003924">
    <property type="term" value="F:GTPase activity"/>
    <property type="evidence" value="ECO:0007669"/>
    <property type="project" value="InterPro"/>
</dbReference>
<dbReference type="InterPro" id="IPR000504">
    <property type="entry name" value="RRM_dom"/>
</dbReference>
<dbReference type="EMBL" id="OB666642">
    <property type="protein sequence ID" value="CAD7233627.1"/>
    <property type="molecule type" value="Genomic_DNA"/>
</dbReference>
<dbReference type="InterPro" id="IPR013822">
    <property type="entry name" value="Signal_recog_particl_SRP54_hlx"/>
</dbReference>
<protein>
    <submittedName>
        <fullName evidence="8">Uncharacterized protein</fullName>
    </submittedName>
</protein>
<comment type="subcellular location">
    <subcellularLocation>
        <location evidence="2">Endoplasmic reticulum</location>
    </subcellularLocation>
    <subcellularLocation>
        <location evidence="1">Nucleus</location>
    </subcellularLocation>
</comment>
<dbReference type="CDD" id="cd12241">
    <property type="entry name" value="RRM_SF3B14"/>
    <property type="match status" value="1"/>
</dbReference>
<feature type="non-terminal residue" evidence="8">
    <location>
        <position position="513"/>
    </location>
</feature>
<evidence type="ECO:0000313" key="8">
    <source>
        <dbReference type="EMBL" id="CAD7233627.1"/>
    </source>
</evidence>
<reference evidence="8" key="1">
    <citation type="submission" date="2020-11" db="EMBL/GenBank/DDBJ databases">
        <authorList>
            <person name="Tran Van P."/>
        </authorList>
    </citation>
    <scope>NUCLEOTIDE SEQUENCE</scope>
</reference>
<dbReference type="GO" id="GO:0003723">
    <property type="term" value="F:RNA binding"/>
    <property type="evidence" value="ECO:0007669"/>
    <property type="project" value="UniProtKB-UniRule"/>
</dbReference>
<dbReference type="SMART" id="SM00963">
    <property type="entry name" value="SRP54_N"/>
    <property type="match status" value="1"/>
</dbReference>
<dbReference type="GO" id="GO:0008380">
    <property type="term" value="P:RNA splicing"/>
    <property type="evidence" value="ECO:0007669"/>
    <property type="project" value="UniProtKB-KW"/>
</dbReference>
<dbReference type="SUPFAM" id="SSF47364">
    <property type="entry name" value="Domain of the SRP/SRP receptor G-proteins"/>
    <property type="match status" value="1"/>
</dbReference>
<keyword evidence="6" id="KW-0508">mRNA splicing</keyword>
<dbReference type="PANTHER" id="PTHR43134:SF1">
    <property type="entry name" value="SIGNAL RECOGNITION PARTICLE RECEPTOR SUBUNIT ALPHA"/>
    <property type="match status" value="1"/>
</dbReference>
<dbReference type="OrthoDB" id="275748at2759"/>